<evidence type="ECO:0000313" key="2">
    <source>
        <dbReference type="Proteomes" id="UP000722121"/>
    </source>
</evidence>
<dbReference type="Proteomes" id="UP000722121">
    <property type="component" value="Unassembled WGS sequence"/>
</dbReference>
<protein>
    <recommendedName>
        <fullName evidence="3">Biotin carboxyl carrier protein of acetyl-CoA carboxylase</fullName>
    </recommendedName>
</protein>
<organism evidence="1 2">
    <name type="scientific">Simkania negevensis</name>
    <dbReference type="NCBI Taxonomy" id="83561"/>
    <lineage>
        <taxon>Bacteria</taxon>
        <taxon>Pseudomonadati</taxon>
        <taxon>Chlamydiota</taxon>
        <taxon>Chlamydiia</taxon>
        <taxon>Parachlamydiales</taxon>
        <taxon>Simkaniaceae</taxon>
        <taxon>Simkania</taxon>
    </lineage>
</organism>
<accession>A0ABS3ASN2</accession>
<keyword evidence="2" id="KW-1185">Reference proteome</keyword>
<feature type="non-terminal residue" evidence="1">
    <location>
        <position position="67"/>
    </location>
</feature>
<name>A0ABS3ASN2_9BACT</name>
<reference evidence="1 2" key="1">
    <citation type="submission" date="2021-02" db="EMBL/GenBank/DDBJ databases">
        <title>Activity-based single-cell genomes from oceanic crustal fluid captures similar information to metagenomic and metatranscriptomic surveys with orders of magnitude less sampling.</title>
        <authorList>
            <person name="D'Angelo T.S."/>
            <person name="Orcutt B.N."/>
        </authorList>
    </citation>
    <scope>NUCLEOTIDE SEQUENCE [LARGE SCALE GENOMIC DNA]</scope>
    <source>
        <strain evidence="1">AH-315-G07</strain>
    </source>
</reference>
<dbReference type="EMBL" id="JAFITR010000125">
    <property type="protein sequence ID" value="MBN4067378.1"/>
    <property type="molecule type" value="Genomic_DNA"/>
</dbReference>
<comment type="caution">
    <text evidence="1">The sequence shown here is derived from an EMBL/GenBank/DDBJ whole genome shotgun (WGS) entry which is preliminary data.</text>
</comment>
<proteinExistence type="predicted"/>
<gene>
    <name evidence="1" type="ORF">JYU14_04775</name>
</gene>
<evidence type="ECO:0000313" key="1">
    <source>
        <dbReference type="EMBL" id="MBN4067378.1"/>
    </source>
</evidence>
<evidence type="ECO:0008006" key="3">
    <source>
        <dbReference type="Google" id="ProtNLM"/>
    </source>
</evidence>
<sequence>MDIEQIKQLMKAMEESGLTKFVLEQEGFKLELAAEKEPLPYPAIPEGLFPLSSTAQHLLPQGSIHAA</sequence>